<reference evidence="1 2" key="2">
    <citation type="journal article" date="2022" name="Mol. Ecol. Resour.">
        <title>The genomes of chicory, endive, great burdock and yacon provide insights into Asteraceae paleo-polyploidization history and plant inulin production.</title>
        <authorList>
            <person name="Fan W."/>
            <person name="Wang S."/>
            <person name="Wang H."/>
            <person name="Wang A."/>
            <person name="Jiang F."/>
            <person name="Liu H."/>
            <person name="Zhao H."/>
            <person name="Xu D."/>
            <person name="Zhang Y."/>
        </authorList>
    </citation>
    <scope>NUCLEOTIDE SEQUENCE [LARGE SCALE GENOMIC DNA]</scope>
    <source>
        <strain evidence="2">cv. Yunnan</strain>
        <tissue evidence="1">Leaves</tissue>
    </source>
</reference>
<evidence type="ECO:0000313" key="2">
    <source>
        <dbReference type="Proteomes" id="UP001056120"/>
    </source>
</evidence>
<evidence type="ECO:0000313" key="1">
    <source>
        <dbReference type="EMBL" id="KAI3829142.1"/>
    </source>
</evidence>
<keyword evidence="2" id="KW-1185">Reference proteome</keyword>
<protein>
    <submittedName>
        <fullName evidence="1">Uncharacterized protein</fullName>
    </submittedName>
</protein>
<dbReference type="Proteomes" id="UP001056120">
    <property type="component" value="Linkage Group LG01"/>
</dbReference>
<dbReference type="EMBL" id="CM042018">
    <property type="protein sequence ID" value="KAI3829142.1"/>
    <property type="molecule type" value="Genomic_DNA"/>
</dbReference>
<proteinExistence type="predicted"/>
<comment type="caution">
    <text evidence="1">The sequence shown here is derived from an EMBL/GenBank/DDBJ whole genome shotgun (WGS) entry which is preliminary data.</text>
</comment>
<reference evidence="2" key="1">
    <citation type="journal article" date="2022" name="Mol. Ecol. Resour.">
        <title>The genomes of chicory, endive, great burdock and yacon provide insights into Asteraceae palaeo-polyploidization history and plant inulin production.</title>
        <authorList>
            <person name="Fan W."/>
            <person name="Wang S."/>
            <person name="Wang H."/>
            <person name="Wang A."/>
            <person name="Jiang F."/>
            <person name="Liu H."/>
            <person name="Zhao H."/>
            <person name="Xu D."/>
            <person name="Zhang Y."/>
        </authorList>
    </citation>
    <scope>NUCLEOTIDE SEQUENCE [LARGE SCALE GENOMIC DNA]</scope>
    <source>
        <strain evidence="2">cv. Yunnan</strain>
    </source>
</reference>
<organism evidence="1 2">
    <name type="scientific">Smallanthus sonchifolius</name>
    <dbReference type="NCBI Taxonomy" id="185202"/>
    <lineage>
        <taxon>Eukaryota</taxon>
        <taxon>Viridiplantae</taxon>
        <taxon>Streptophyta</taxon>
        <taxon>Embryophyta</taxon>
        <taxon>Tracheophyta</taxon>
        <taxon>Spermatophyta</taxon>
        <taxon>Magnoliopsida</taxon>
        <taxon>eudicotyledons</taxon>
        <taxon>Gunneridae</taxon>
        <taxon>Pentapetalae</taxon>
        <taxon>asterids</taxon>
        <taxon>campanulids</taxon>
        <taxon>Asterales</taxon>
        <taxon>Asteraceae</taxon>
        <taxon>Asteroideae</taxon>
        <taxon>Heliantheae alliance</taxon>
        <taxon>Millerieae</taxon>
        <taxon>Smallanthus</taxon>
    </lineage>
</organism>
<gene>
    <name evidence="1" type="ORF">L1987_03258</name>
</gene>
<name>A0ACB9KA20_9ASTR</name>
<sequence length="67" mass="7724">MLHHISSIVRYDLSDTGIMRFHHSTIFYCIAARVSPNSSLSRSYLQDTSRVFVGNRSGFDMIITNWN</sequence>
<accession>A0ACB9KA20</accession>